<name>A0A819ZPE5_9BILA</name>
<evidence type="ECO:0000313" key="3">
    <source>
        <dbReference type="Proteomes" id="UP000663874"/>
    </source>
</evidence>
<evidence type="ECO:0008006" key="4">
    <source>
        <dbReference type="Google" id="ProtNLM"/>
    </source>
</evidence>
<proteinExistence type="predicted"/>
<dbReference type="InterPro" id="IPR032675">
    <property type="entry name" value="LRR_dom_sf"/>
</dbReference>
<evidence type="ECO:0000313" key="1">
    <source>
        <dbReference type="EMBL" id="CAF1534426.1"/>
    </source>
</evidence>
<reference evidence="2" key="1">
    <citation type="submission" date="2021-02" db="EMBL/GenBank/DDBJ databases">
        <authorList>
            <person name="Nowell W R."/>
        </authorList>
    </citation>
    <scope>NUCLEOTIDE SEQUENCE</scope>
</reference>
<evidence type="ECO:0000313" key="2">
    <source>
        <dbReference type="EMBL" id="CAF4177717.1"/>
    </source>
</evidence>
<dbReference type="EMBL" id="CAJNOU010008112">
    <property type="protein sequence ID" value="CAF1534426.1"/>
    <property type="molecule type" value="Genomic_DNA"/>
</dbReference>
<accession>A0A819ZPE5</accession>
<dbReference type="Gene3D" id="3.80.10.10">
    <property type="entry name" value="Ribonuclease Inhibitor"/>
    <property type="match status" value="1"/>
</dbReference>
<dbReference type="EMBL" id="CAJOBE010014400">
    <property type="protein sequence ID" value="CAF4177717.1"/>
    <property type="molecule type" value="Genomic_DNA"/>
</dbReference>
<dbReference type="Proteomes" id="UP000663889">
    <property type="component" value="Unassembled WGS sequence"/>
</dbReference>
<protein>
    <recommendedName>
        <fullName evidence="4">F-box domain-containing protein</fullName>
    </recommendedName>
</protein>
<sequence>MLPDEIILTICRYLGCGEILYSLFNLNSRLDLTITDFRRHVSLMCMTGKQLDFVTKQVIPQIGVSIKSFAVNSEWESILFNKQRSLFFQSKLYLMFPQLHTLSLINFDVEQLDKFLDKFEDLEEFVKLDIRNLRGRSREGLFEKILATNNNRLKIVSFDYDSLSFNLTSNTNDDPVAYPNIEKLTVNIKTDKTLAYLFALLPHINHLHINFDRLTSTSQSTYSNVCSLVHLKEFYLRSIGTKWSFDEIANILSKMPSLNQLTLDIDTEDVNLINGKNFVEILPSSCVEVNLFMFYASSASNNQVDMLCSTWPAHIQMEFALNEQNDYGVIHTVPYNLASMVVPGKIADSMLTGFKYTQNTRYLRICSLKSSTDIHKIVQNYRQLQKLTLHSKEGRHSSMLQFSEIFSNAISFTTKNTYREQTNEFSV</sequence>
<gene>
    <name evidence="2" type="ORF">FNK824_LOCUS35044</name>
    <name evidence="1" type="ORF">SEV965_LOCUS37729</name>
</gene>
<organism evidence="2 3">
    <name type="scientific">Rotaria sordida</name>
    <dbReference type="NCBI Taxonomy" id="392033"/>
    <lineage>
        <taxon>Eukaryota</taxon>
        <taxon>Metazoa</taxon>
        <taxon>Spiralia</taxon>
        <taxon>Gnathifera</taxon>
        <taxon>Rotifera</taxon>
        <taxon>Eurotatoria</taxon>
        <taxon>Bdelloidea</taxon>
        <taxon>Philodinida</taxon>
        <taxon>Philodinidae</taxon>
        <taxon>Rotaria</taxon>
    </lineage>
</organism>
<dbReference type="Proteomes" id="UP000663874">
    <property type="component" value="Unassembled WGS sequence"/>
</dbReference>
<comment type="caution">
    <text evidence="2">The sequence shown here is derived from an EMBL/GenBank/DDBJ whole genome shotgun (WGS) entry which is preliminary data.</text>
</comment>
<dbReference type="AlphaFoldDB" id="A0A819ZPE5"/>